<protein>
    <recommendedName>
        <fullName evidence="2">phospholipase C</fullName>
        <ecNumber evidence="2">3.1.4.3</ecNumber>
    </recommendedName>
</protein>
<dbReference type="PANTHER" id="PTHR31956">
    <property type="entry name" value="NON-SPECIFIC PHOSPHOLIPASE C4-RELATED"/>
    <property type="match status" value="1"/>
</dbReference>
<feature type="domain" description="Bacterial phospholipase C C-terminal" evidence="4">
    <location>
        <begin position="690"/>
        <end position="777"/>
    </location>
</feature>
<dbReference type="InterPro" id="IPR017767">
    <property type="entry name" value="PC-PLC"/>
</dbReference>
<dbReference type="PANTHER" id="PTHR31956:SF1">
    <property type="entry name" value="NON-SPECIFIC PHOSPHOLIPASE C1"/>
    <property type="match status" value="1"/>
</dbReference>
<keyword evidence="3" id="KW-0378">Hydrolase</keyword>
<dbReference type="CDD" id="cd16014">
    <property type="entry name" value="PLC"/>
    <property type="match status" value="1"/>
</dbReference>
<dbReference type="Pfam" id="PF04185">
    <property type="entry name" value="Phosphoesterase"/>
    <property type="match status" value="1"/>
</dbReference>
<dbReference type="NCBIfam" id="TIGR01409">
    <property type="entry name" value="TAT_signal_seq"/>
    <property type="match status" value="1"/>
</dbReference>
<comment type="similarity">
    <text evidence="1">Belongs to the bacterial phospholipase C family.</text>
</comment>
<dbReference type="PROSITE" id="PS51318">
    <property type="entry name" value="TAT"/>
    <property type="match status" value="1"/>
</dbReference>
<evidence type="ECO:0000256" key="1">
    <source>
        <dbReference type="ARBA" id="ARBA00009717"/>
    </source>
</evidence>
<dbReference type="Pfam" id="PF05506">
    <property type="entry name" value="PLipase_C_C"/>
    <property type="match status" value="2"/>
</dbReference>
<dbReference type="GO" id="GO:0034480">
    <property type="term" value="F:phosphatidylcholine phospholipase C activity"/>
    <property type="evidence" value="ECO:0007669"/>
    <property type="project" value="UniProtKB-EC"/>
</dbReference>
<evidence type="ECO:0000256" key="3">
    <source>
        <dbReference type="ARBA" id="ARBA00022801"/>
    </source>
</evidence>
<reference evidence="6" key="1">
    <citation type="submission" date="2016-10" db="EMBL/GenBank/DDBJ databases">
        <authorList>
            <person name="Varghese N."/>
            <person name="Submissions S."/>
        </authorList>
    </citation>
    <scope>NUCLEOTIDE SEQUENCE [LARGE SCALE GENOMIC DNA]</scope>
    <source>
        <strain evidence="6">DSM 19110</strain>
    </source>
</reference>
<evidence type="ECO:0000313" key="6">
    <source>
        <dbReference type="Proteomes" id="UP000183200"/>
    </source>
</evidence>
<accession>A0A1H0LLX2</accession>
<dbReference type="InterPro" id="IPR017850">
    <property type="entry name" value="Alkaline_phosphatase_core_sf"/>
</dbReference>
<dbReference type="STRING" id="430522.BFS30_11945"/>
<dbReference type="RefSeq" id="WP_074612967.1">
    <property type="nucleotide sequence ID" value="NZ_FNGY01000018.1"/>
</dbReference>
<dbReference type="OrthoDB" id="980947at2"/>
<dbReference type="AlphaFoldDB" id="A0A1H0LLX2"/>
<dbReference type="Proteomes" id="UP000183200">
    <property type="component" value="Unassembled WGS sequence"/>
</dbReference>
<evidence type="ECO:0000256" key="2">
    <source>
        <dbReference type="ARBA" id="ARBA00012018"/>
    </source>
</evidence>
<dbReference type="NCBIfam" id="TIGR03396">
    <property type="entry name" value="PC_PLC"/>
    <property type="match status" value="1"/>
</dbReference>
<evidence type="ECO:0000313" key="5">
    <source>
        <dbReference type="EMBL" id="SDO69134.1"/>
    </source>
</evidence>
<feature type="domain" description="Bacterial phospholipase C C-terminal" evidence="4">
    <location>
        <begin position="582"/>
        <end position="682"/>
    </location>
</feature>
<proteinExistence type="inferred from homology"/>
<dbReference type="GO" id="GO:0016042">
    <property type="term" value="P:lipid catabolic process"/>
    <property type="evidence" value="ECO:0007669"/>
    <property type="project" value="InterPro"/>
</dbReference>
<dbReference type="InterPro" id="IPR008475">
    <property type="entry name" value="PLipase_C_C"/>
</dbReference>
<name>A0A1H0LLX2_9SPHI</name>
<dbReference type="InterPro" id="IPR006311">
    <property type="entry name" value="TAT_signal"/>
</dbReference>
<dbReference type="EMBL" id="FNGY01000018">
    <property type="protein sequence ID" value="SDO69134.1"/>
    <property type="molecule type" value="Genomic_DNA"/>
</dbReference>
<dbReference type="EC" id="3.1.4.3" evidence="2"/>
<gene>
    <name evidence="5" type="ORF">SAMN05421820_11843</name>
</gene>
<evidence type="ECO:0000259" key="4">
    <source>
        <dbReference type="Pfam" id="PF05506"/>
    </source>
</evidence>
<dbReference type="InterPro" id="IPR007312">
    <property type="entry name" value="Phosphoesterase"/>
</dbReference>
<keyword evidence="6" id="KW-1185">Reference proteome</keyword>
<organism evidence="5 6">
    <name type="scientific">Pedobacter steynii</name>
    <dbReference type="NCBI Taxonomy" id="430522"/>
    <lineage>
        <taxon>Bacteria</taxon>
        <taxon>Pseudomonadati</taxon>
        <taxon>Bacteroidota</taxon>
        <taxon>Sphingobacteriia</taxon>
        <taxon>Sphingobacteriales</taxon>
        <taxon>Sphingobacteriaceae</taxon>
        <taxon>Pedobacter</taxon>
    </lineage>
</organism>
<dbReference type="Gene3D" id="3.40.720.10">
    <property type="entry name" value="Alkaline Phosphatase, subunit A"/>
    <property type="match status" value="2"/>
</dbReference>
<sequence>MDSRRSFLKKAALLSGAAGLPNVIPMSIQKAMAISADPGSTFYDAEHVVFLMQENRSFDHMFGKLKGVRGFNDPRTFTLPDQNKVWLQKDAEGKTYAPFHVDINKTKITWQGGLPHSWTDQLAARNNGNYDKWVPVKSHMCLGYYDRTDVPFYYAMADAFTICDHNFCSSLTGTTPNRLFFWSGTIRPEQNGTSVAAVNNSQAESRENAYVDWETFPELLEDNEVSWKIYQNEIWTADLKGDSVDDWLGNYGDNAIEYVKRYNVKLSAYFRKNGDQSSKPALSAAEVTEKYNKLSDREKNLIDKAFATNINAPENYLELAPFSFTDDQGKQQTLNIPKNDIFHQFRADVDNGKLPTVSWLVAPQRFSDHTSSPLYGTWYVSEAIDILTKNPEVWKKTIFILTYDENDGYFDHIPPYVVPKPGDAATGKVSDKIDIAADYESKKDSPIGLGYRVPMLVASPWSKGGYVNSQVFDHTSCLMFLENFLGKKTGKKIKSSTISSWRRSICGDLTSVFRPAKADQSNPVSPLKREAVIKGIQNAKNKPAQVKPDPLTQEQIKQINALPAFAPNSPSAMPQQEKGTRPACALPYQPFAEAALNAATQTIQVDFESGKGNFGQKLVPVGTPFLMYSPALYQGKTGKTWSYALSSGDKIGDTLKLSDFEKDTYHLCISGPNGFFRQFKGNKNDPALKIRCEYEASGMLTKKLTGNVQLILENEGTKELKLTVKDNTYEKNKTKEITLSAKGKAKIIVDLQKSASWYDFSLHIKGHEAFSKQYAGHVETGEEGITDPYMGGVL</sequence>
<dbReference type="InterPro" id="IPR019546">
    <property type="entry name" value="TAT_signal_bac_arc"/>
</dbReference>